<name>A0A383A8H5_9ZZZZ</name>
<reference evidence="1" key="1">
    <citation type="submission" date="2018-05" db="EMBL/GenBank/DDBJ databases">
        <authorList>
            <person name="Lanie J.A."/>
            <person name="Ng W.-L."/>
            <person name="Kazmierczak K.M."/>
            <person name="Andrzejewski T.M."/>
            <person name="Davidsen T.M."/>
            <person name="Wayne K.J."/>
            <person name="Tettelin H."/>
            <person name="Glass J.I."/>
            <person name="Rusch D."/>
            <person name="Podicherti R."/>
            <person name="Tsui H.-C.T."/>
            <person name="Winkler M.E."/>
        </authorList>
    </citation>
    <scope>NUCLEOTIDE SEQUENCE</scope>
</reference>
<evidence type="ECO:0000313" key="1">
    <source>
        <dbReference type="EMBL" id="SVE03515.1"/>
    </source>
</evidence>
<dbReference type="AlphaFoldDB" id="A0A383A8H5"/>
<dbReference type="EMBL" id="UINC01189701">
    <property type="protein sequence ID" value="SVE03515.1"/>
    <property type="molecule type" value="Genomic_DNA"/>
</dbReference>
<accession>A0A383A8H5</accession>
<sequence length="25" mass="2896">MAKIEFEMKLPANSKRLYELSVALN</sequence>
<organism evidence="1">
    <name type="scientific">marine metagenome</name>
    <dbReference type="NCBI Taxonomy" id="408172"/>
    <lineage>
        <taxon>unclassified sequences</taxon>
        <taxon>metagenomes</taxon>
        <taxon>ecological metagenomes</taxon>
    </lineage>
</organism>
<gene>
    <name evidence="1" type="ORF">METZ01_LOCUS456369</name>
</gene>
<protein>
    <submittedName>
        <fullName evidence="1">Uncharacterized protein</fullName>
    </submittedName>
</protein>
<proteinExistence type="predicted"/>